<dbReference type="GO" id="GO:0004834">
    <property type="term" value="F:tryptophan synthase activity"/>
    <property type="evidence" value="ECO:0007669"/>
    <property type="project" value="UniProtKB-UniRule"/>
</dbReference>
<name>A0A2N3HY05_9BACT</name>
<evidence type="ECO:0000256" key="1">
    <source>
        <dbReference type="ARBA" id="ARBA00003365"/>
    </source>
</evidence>
<dbReference type="PROSITE" id="PS00167">
    <property type="entry name" value="TRP_SYNTHASE_ALPHA"/>
    <property type="match status" value="1"/>
</dbReference>
<evidence type="ECO:0000256" key="5">
    <source>
        <dbReference type="ARBA" id="ARBA00022822"/>
    </source>
</evidence>
<dbReference type="Pfam" id="PF00290">
    <property type="entry name" value="Trp_syntA"/>
    <property type="match status" value="1"/>
</dbReference>
<keyword evidence="7 9" id="KW-0456">Lyase</keyword>
<dbReference type="FunFam" id="3.20.20.70:FF:000037">
    <property type="entry name" value="Tryptophan synthase alpha chain"/>
    <property type="match status" value="1"/>
</dbReference>
<dbReference type="InterPro" id="IPR018204">
    <property type="entry name" value="Trp_synthase_alpha_AS"/>
</dbReference>
<evidence type="ECO:0000256" key="4">
    <source>
        <dbReference type="ARBA" id="ARBA00022605"/>
    </source>
</evidence>
<evidence type="ECO:0000256" key="9">
    <source>
        <dbReference type="HAMAP-Rule" id="MF_00131"/>
    </source>
</evidence>
<dbReference type="InterPro" id="IPR002028">
    <property type="entry name" value="Trp_synthase_suA"/>
</dbReference>
<evidence type="ECO:0000256" key="10">
    <source>
        <dbReference type="RuleBase" id="RU003662"/>
    </source>
</evidence>
<accession>A0A2N3HY05</accession>
<evidence type="ECO:0000313" key="11">
    <source>
        <dbReference type="EMBL" id="PKQ62956.1"/>
    </source>
</evidence>
<dbReference type="HAMAP" id="MF_00131">
    <property type="entry name" value="Trp_synth_alpha"/>
    <property type="match status" value="1"/>
</dbReference>
<dbReference type="InterPro" id="IPR011060">
    <property type="entry name" value="RibuloseP-bd_barrel"/>
</dbReference>
<keyword evidence="4 9" id="KW-0028">Amino-acid biosynthesis</keyword>
<dbReference type="Gene3D" id="3.20.20.70">
    <property type="entry name" value="Aldolase class I"/>
    <property type="match status" value="1"/>
</dbReference>
<dbReference type="GO" id="GO:0005829">
    <property type="term" value="C:cytosol"/>
    <property type="evidence" value="ECO:0007669"/>
    <property type="project" value="TreeGrafter"/>
</dbReference>
<comment type="catalytic activity">
    <reaction evidence="8 9">
        <text>(1S,2R)-1-C-(indol-3-yl)glycerol 3-phosphate + L-serine = D-glyceraldehyde 3-phosphate + L-tryptophan + H2O</text>
        <dbReference type="Rhea" id="RHEA:10532"/>
        <dbReference type="ChEBI" id="CHEBI:15377"/>
        <dbReference type="ChEBI" id="CHEBI:33384"/>
        <dbReference type="ChEBI" id="CHEBI:57912"/>
        <dbReference type="ChEBI" id="CHEBI:58866"/>
        <dbReference type="ChEBI" id="CHEBI:59776"/>
        <dbReference type="EC" id="4.2.1.20"/>
    </reaction>
</comment>
<evidence type="ECO:0000256" key="6">
    <source>
        <dbReference type="ARBA" id="ARBA00023141"/>
    </source>
</evidence>
<dbReference type="SUPFAM" id="SSF51366">
    <property type="entry name" value="Ribulose-phoshate binding barrel"/>
    <property type="match status" value="1"/>
</dbReference>
<feature type="active site" description="Proton acceptor" evidence="9">
    <location>
        <position position="72"/>
    </location>
</feature>
<evidence type="ECO:0000256" key="7">
    <source>
        <dbReference type="ARBA" id="ARBA00023239"/>
    </source>
</evidence>
<protein>
    <recommendedName>
        <fullName evidence="9">Tryptophan synthase alpha chain</fullName>
        <ecNumber evidence="9">4.2.1.20</ecNumber>
    </recommendedName>
</protein>
<dbReference type="PANTHER" id="PTHR43406">
    <property type="entry name" value="TRYPTOPHAN SYNTHASE, ALPHA CHAIN"/>
    <property type="match status" value="1"/>
</dbReference>
<sequence>MLSYGVISKIITFGDYFLWKAQEMFAMNRIDQLFKEKKSHILTIYITAGFPNLDSTVPILQLLAQSGVDMIEIGMPFSDPLADGETIQKSSQKALENGMSITTLLEQLQDVRSKVRVPIVLMGYLNPVLQFGVEKFCQKCAEVGIDGVILPDLPLQEYQNEYRNTFEKYGLHKIFLITPQTSPERIRAIDEASRGFVYLVSQATTTGTKTGISSEQENYFAKIQAMKLKNPLLVGFGISDKDSFQKACKYANGAIIGSAFIKHIEQNPDLEKGIPAFVEKILDVGVEIGSKKQEAGS</sequence>
<dbReference type="CDD" id="cd04724">
    <property type="entry name" value="Tryptophan_synthase_alpha"/>
    <property type="match status" value="1"/>
</dbReference>
<dbReference type="UniPathway" id="UPA00035">
    <property type="reaction ID" value="UER00044"/>
</dbReference>
<feature type="active site" description="Proton acceptor" evidence="9">
    <location>
        <position position="83"/>
    </location>
</feature>
<dbReference type="NCBIfam" id="TIGR00262">
    <property type="entry name" value="trpA"/>
    <property type="match status" value="1"/>
</dbReference>
<comment type="pathway">
    <text evidence="2 9">Amino-acid biosynthesis; L-tryptophan biosynthesis; L-tryptophan from chorismate: step 5/5.</text>
</comment>
<proteinExistence type="inferred from homology"/>
<dbReference type="PANTHER" id="PTHR43406:SF1">
    <property type="entry name" value="TRYPTOPHAN SYNTHASE ALPHA CHAIN, CHLOROPLASTIC"/>
    <property type="match status" value="1"/>
</dbReference>
<evidence type="ECO:0000256" key="2">
    <source>
        <dbReference type="ARBA" id="ARBA00004733"/>
    </source>
</evidence>
<evidence type="ECO:0000256" key="3">
    <source>
        <dbReference type="ARBA" id="ARBA00011270"/>
    </source>
</evidence>
<keyword evidence="5 9" id="KW-0822">Tryptophan biosynthesis</keyword>
<reference evidence="11 12" key="1">
    <citation type="submission" date="2017-06" db="EMBL/GenBank/DDBJ databases">
        <title>Raineya orbicola gen. nov., sp. nov. a slightly thermophilic bacterium of the phylum Bacteroidetes and the description of Raineyaceae fam. nov.</title>
        <authorList>
            <person name="Albuquerque L."/>
            <person name="Polonia A.R.M."/>
            <person name="Barroso C."/>
            <person name="Froufe H.J.C."/>
            <person name="Lage O."/>
            <person name="Lobo-Da-Cunha A."/>
            <person name="Egas C."/>
            <person name="Da Costa M.S."/>
        </authorList>
    </citation>
    <scope>NUCLEOTIDE SEQUENCE [LARGE SCALE GENOMIC DNA]</scope>
    <source>
        <strain evidence="11 12">SPSPC-11</strain>
    </source>
</reference>
<comment type="similarity">
    <text evidence="9 10">Belongs to the TrpA family.</text>
</comment>
<evidence type="ECO:0000256" key="8">
    <source>
        <dbReference type="ARBA" id="ARBA00049047"/>
    </source>
</evidence>
<dbReference type="Proteomes" id="UP000233387">
    <property type="component" value="Unassembled WGS sequence"/>
</dbReference>
<organism evidence="11 12">
    <name type="scientific">Raineya orbicola</name>
    <dbReference type="NCBI Taxonomy" id="2016530"/>
    <lineage>
        <taxon>Bacteria</taxon>
        <taxon>Pseudomonadati</taxon>
        <taxon>Bacteroidota</taxon>
        <taxon>Cytophagia</taxon>
        <taxon>Cytophagales</taxon>
        <taxon>Raineyaceae</taxon>
        <taxon>Raineya</taxon>
    </lineage>
</organism>
<dbReference type="RefSeq" id="WP_317042769.1">
    <property type="nucleotide sequence ID" value="NZ_NKXO01000087.1"/>
</dbReference>
<dbReference type="EMBL" id="NKXO01000087">
    <property type="protein sequence ID" value="PKQ62956.1"/>
    <property type="molecule type" value="Genomic_DNA"/>
</dbReference>
<dbReference type="AlphaFoldDB" id="A0A2N3HY05"/>
<keyword evidence="6 9" id="KW-0057">Aromatic amino acid biosynthesis</keyword>
<keyword evidence="12" id="KW-1185">Reference proteome</keyword>
<comment type="subunit">
    <text evidence="3 9">Tetramer of two alpha and two beta chains.</text>
</comment>
<dbReference type="EC" id="4.2.1.20" evidence="9"/>
<comment type="caution">
    <text evidence="11">The sequence shown here is derived from an EMBL/GenBank/DDBJ whole genome shotgun (WGS) entry which is preliminary data.</text>
</comment>
<evidence type="ECO:0000313" key="12">
    <source>
        <dbReference type="Proteomes" id="UP000233387"/>
    </source>
</evidence>
<comment type="function">
    <text evidence="1 9">The alpha subunit is responsible for the aldol cleavage of indoleglycerol phosphate to indole and glyceraldehyde 3-phosphate.</text>
</comment>
<gene>
    <name evidence="9" type="primary">trpA</name>
    <name evidence="11" type="ORF">Rain11_2669</name>
</gene>
<dbReference type="InterPro" id="IPR013785">
    <property type="entry name" value="Aldolase_TIM"/>
</dbReference>